<accession>A0A8S5PGM8</accession>
<name>A0A8S5PGM8_9CAUD</name>
<proteinExistence type="predicted"/>
<evidence type="ECO:0000313" key="1">
    <source>
        <dbReference type="EMBL" id="DAE05529.1"/>
    </source>
</evidence>
<sequence length="31" mass="3495">MITIQIKNGEGMVLGVINDFFSLQVQDEINK</sequence>
<protein>
    <submittedName>
        <fullName evidence="1">Uncharacterized protein</fullName>
    </submittedName>
</protein>
<organism evidence="1">
    <name type="scientific">Podoviridae sp. ctuQh21</name>
    <dbReference type="NCBI Taxonomy" id="2825284"/>
    <lineage>
        <taxon>Viruses</taxon>
        <taxon>Duplodnaviria</taxon>
        <taxon>Heunggongvirae</taxon>
        <taxon>Uroviricota</taxon>
        <taxon>Caudoviricetes</taxon>
    </lineage>
</organism>
<reference evidence="1" key="1">
    <citation type="journal article" date="2021" name="Proc. Natl. Acad. Sci. U.S.A.">
        <title>A Catalog of Tens of Thousands of Viruses from Human Metagenomes Reveals Hidden Associations with Chronic Diseases.</title>
        <authorList>
            <person name="Tisza M.J."/>
            <person name="Buck C.B."/>
        </authorList>
    </citation>
    <scope>NUCLEOTIDE SEQUENCE</scope>
    <source>
        <strain evidence="1">CtuQh21</strain>
    </source>
</reference>
<dbReference type="EMBL" id="BK015412">
    <property type="protein sequence ID" value="DAE05529.1"/>
    <property type="molecule type" value="Genomic_DNA"/>
</dbReference>